<organism evidence="1 2">
    <name type="scientific">Methanopyrus kandleri</name>
    <dbReference type="NCBI Taxonomy" id="2320"/>
    <lineage>
        <taxon>Archaea</taxon>
        <taxon>Methanobacteriati</taxon>
        <taxon>Methanobacteriota</taxon>
        <taxon>Methanomada group</taxon>
        <taxon>Methanopyri</taxon>
        <taxon>Methanopyrales</taxon>
        <taxon>Methanopyraceae</taxon>
        <taxon>Methanopyrus</taxon>
    </lineage>
</organism>
<reference evidence="1" key="1">
    <citation type="journal article" date="2020" name="bioRxiv">
        <title>A rank-normalized archaeal taxonomy based on genome phylogeny resolves widespread incomplete and uneven classifications.</title>
        <authorList>
            <person name="Rinke C."/>
            <person name="Chuvochina M."/>
            <person name="Mussig A.J."/>
            <person name="Chaumeil P.-A."/>
            <person name="Waite D.W."/>
            <person name="Whitman W.B."/>
            <person name="Parks D.H."/>
            <person name="Hugenholtz P."/>
        </authorList>
    </citation>
    <scope>NUCLEOTIDE SEQUENCE</scope>
    <source>
        <strain evidence="1">UBA8853</strain>
    </source>
</reference>
<gene>
    <name evidence="1" type="ORF">HA336_03660</name>
</gene>
<dbReference type="Proteomes" id="UP000619545">
    <property type="component" value="Unassembled WGS sequence"/>
</dbReference>
<evidence type="ECO:0000313" key="1">
    <source>
        <dbReference type="EMBL" id="HII70311.1"/>
    </source>
</evidence>
<sequence length="158" mass="17020">MIEVEIPGRGELRLEHLVLDYNGTIASGGKLLESVVEPLQELTEIVHVVVASADTYGTVEDELNDAGLDIEVYRVSAGNEREDKAELIEELGPEVCAAVGNGANDELMLRRAALGICVIGPEGACSRTLLNADVVVREPREALELLLDPKALRATMRC</sequence>
<dbReference type="RefSeq" id="WP_281070592.1">
    <property type="nucleotide sequence ID" value="NZ_DUJS01000004.1"/>
</dbReference>
<dbReference type="InterPro" id="IPR023214">
    <property type="entry name" value="HAD_sf"/>
</dbReference>
<dbReference type="AlphaFoldDB" id="A0A832WRK8"/>
<comment type="caution">
    <text evidence="1">The sequence shown here is derived from an EMBL/GenBank/DDBJ whole genome shotgun (WGS) entry which is preliminary data.</text>
</comment>
<proteinExistence type="predicted"/>
<dbReference type="InterPro" id="IPR036412">
    <property type="entry name" value="HAD-like_sf"/>
</dbReference>
<dbReference type="Gene3D" id="3.40.50.1000">
    <property type="entry name" value="HAD superfamily/HAD-like"/>
    <property type="match status" value="1"/>
</dbReference>
<dbReference type="GO" id="GO:0016787">
    <property type="term" value="F:hydrolase activity"/>
    <property type="evidence" value="ECO:0007669"/>
    <property type="project" value="UniProtKB-KW"/>
</dbReference>
<evidence type="ECO:0000313" key="2">
    <source>
        <dbReference type="Proteomes" id="UP000619545"/>
    </source>
</evidence>
<dbReference type="Pfam" id="PF00702">
    <property type="entry name" value="Hydrolase"/>
    <property type="match status" value="1"/>
</dbReference>
<accession>A0A832WRK8</accession>
<dbReference type="EMBL" id="DUJS01000004">
    <property type="protein sequence ID" value="HII70311.1"/>
    <property type="molecule type" value="Genomic_DNA"/>
</dbReference>
<protein>
    <submittedName>
        <fullName evidence="1">HAD family hydrolase</fullName>
    </submittedName>
</protein>
<keyword evidence="1" id="KW-0378">Hydrolase</keyword>
<name>A0A832WRK8_9EURY</name>
<dbReference type="SUPFAM" id="SSF56784">
    <property type="entry name" value="HAD-like"/>
    <property type="match status" value="1"/>
</dbReference>